<name>A0A0K2V4N8_LEPSM</name>
<organism evidence="1">
    <name type="scientific">Lepeophtheirus salmonis</name>
    <name type="common">Salmon louse</name>
    <name type="synonym">Caligus salmonis</name>
    <dbReference type="NCBI Taxonomy" id="72036"/>
    <lineage>
        <taxon>Eukaryota</taxon>
        <taxon>Metazoa</taxon>
        <taxon>Ecdysozoa</taxon>
        <taxon>Arthropoda</taxon>
        <taxon>Crustacea</taxon>
        <taxon>Multicrustacea</taxon>
        <taxon>Hexanauplia</taxon>
        <taxon>Copepoda</taxon>
        <taxon>Siphonostomatoida</taxon>
        <taxon>Caligidae</taxon>
        <taxon>Lepeophtheirus</taxon>
    </lineage>
</organism>
<sequence length="95" mass="10833">MTIINSRKTQLLSFFRRELFMASLSVFTIVSQTNFSLALRLTEATKVVKRLSHLDESRFGSLEIILLNILADEFILLETRNSNRSVGTSSFFRSG</sequence>
<dbReference type="AlphaFoldDB" id="A0A0K2V4N8"/>
<dbReference type="EMBL" id="HACA01027741">
    <property type="protein sequence ID" value="CDW45102.1"/>
    <property type="molecule type" value="Transcribed_RNA"/>
</dbReference>
<proteinExistence type="predicted"/>
<reference evidence="1" key="1">
    <citation type="submission" date="2014-05" db="EMBL/GenBank/DDBJ databases">
        <authorList>
            <person name="Chronopoulou M."/>
        </authorList>
    </citation>
    <scope>NUCLEOTIDE SEQUENCE</scope>
    <source>
        <tissue evidence="1">Whole organism</tissue>
    </source>
</reference>
<protein>
    <submittedName>
        <fullName evidence="1">Uncharacterized protein</fullName>
    </submittedName>
</protein>
<accession>A0A0K2V4N8</accession>
<evidence type="ECO:0000313" key="1">
    <source>
        <dbReference type="EMBL" id="CDW45102.1"/>
    </source>
</evidence>